<evidence type="ECO:0008006" key="5">
    <source>
        <dbReference type="Google" id="ProtNLM"/>
    </source>
</evidence>
<accession>A0A8H5HTT2</accession>
<dbReference type="AlphaFoldDB" id="A0A8H5HTT2"/>
<reference evidence="3 4" key="1">
    <citation type="journal article" date="2020" name="ISME J.">
        <title>Uncovering the hidden diversity of litter-decomposition mechanisms in mushroom-forming fungi.</title>
        <authorList>
            <person name="Floudas D."/>
            <person name="Bentzer J."/>
            <person name="Ahren D."/>
            <person name="Johansson T."/>
            <person name="Persson P."/>
            <person name="Tunlid A."/>
        </authorList>
    </citation>
    <scope>NUCLEOTIDE SEQUENCE [LARGE SCALE GENOMIC DNA]</scope>
    <source>
        <strain evidence="3 4">CBS 406.79</strain>
    </source>
</reference>
<evidence type="ECO:0000313" key="4">
    <source>
        <dbReference type="Proteomes" id="UP000518752"/>
    </source>
</evidence>
<feature type="region of interest" description="Disordered" evidence="2">
    <location>
        <begin position="504"/>
        <end position="526"/>
    </location>
</feature>
<dbReference type="OrthoDB" id="185373at2759"/>
<organism evidence="3 4">
    <name type="scientific">Collybiopsis confluens</name>
    <dbReference type="NCBI Taxonomy" id="2823264"/>
    <lineage>
        <taxon>Eukaryota</taxon>
        <taxon>Fungi</taxon>
        <taxon>Dikarya</taxon>
        <taxon>Basidiomycota</taxon>
        <taxon>Agaricomycotina</taxon>
        <taxon>Agaricomycetes</taxon>
        <taxon>Agaricomycetidae</taxon>
        <taxon>Agaricales</taxon>
        <taxon>Marasmiineae</taxon>
        <taxon>Omphalotaceae</taxon>
        <taxon>Collybiopsis</taxon>
    </lineage>
</organism>
<dbReference type="InterPro" id="IPR011990">
    <property type="entry name" value="TPR-like_helical_dom_sf"/>
</dbReference>
<protein>
    <recommendedName>
        <fullName evidence="5">Pentatricopeptide repeat-containing protein</fullName>
    </recommendedName>
</protein>
<evidence type="ECO:0000256" key="2">
    <source>
        <dbReference type="SAM" id="MobiDB-lite"/>
    </source>
</evidence>
<evidence type="ECO:0000313" key="3">
    <source>
        <dbReference type="EMBL" id="KAF5389328.1"/>
    </source>
</evidence>
<dbReference type="Proteomes" id="UP000518752">
    <property type="component" value="Unassembled WGS sequence"/>
</dbReference>
<evidence type="ECO:0000256" key="1">
    <source>
        <dbReference type="ARBA" id="ARBA00022737"/>
    </source>
</evidence>
<dbReference type="EMBL" id="JAACJN010000023">
    <property type="protein sequence ID" value="KAF5389328.1"/>
    <property type="molecule type" value="Genomic_DNA"/>
</dbReference>
<keyword evidence="4" id="KW-1185">Reference proteome</keyword>
<dbReference type="PANTHER" id="PTHR47941">
    <property type="entry name" value="PENTATRICOPEPTIDE REPEAT-CONTAINING PROTEIN 3, MITOCHONDRIAL"/>
    <property type="match status" value="1"/>
</dbReference>
<dbReference type="Gene3D" id="1.25.40.10">
    <property type="entry name" value="Tetratricopeptide repeat domain"/>
    <property type="match status" value="1"/>
</dbReference>
<sequence length="780" mass="88347">MFLCRRPLLHRLCILHPRLLFTHLNKISYSHIPRLFISTNSADSLPSKPGQDADVFPSNAPNLRQYMDFRAKGAQTLAPTTLVCLMNEAVEAEDKLALVTIANDLLRLPDTPTRNGALRQLLIHTNHRLLLPNVVRKIFQAFAWNGKLDKVSSYNLKLLTYQIAVEYARTPFGRDFSAVLYTTIVGRMEHLERAPVGAESVNQELPYIVDAAFELLYYLILLKNERLALELFQILTERLYISPEAVQLAPTSTKDFDYIISVTLARSCLYWHKRDLLLRLLLRYLPSDNELEVAMRQKNLSLDPNSNPESPPPPTHFHQSLDPSLLDLITETLYASFRNPNAEEMRRCVDVITRIHLLAPVQNALIRLAYTAAVETRMGAVARRLYAFTREPAVEAEHRYAAPQGQALLFLMTFLTEEKGNSHLARTLADEVAQNKTFLPVQDRAKFLALTVSQGFGISARTLWERYAIGKDSMLITGNSALLMKMVRLFSRMVRSLEADLPNVDGEQATAAEEPTEEEAEGLPERTREMVTRAQNIRAFVQKVIGAFLEAHKPLDQAQHTNLTTLARAYFVAGSFDDGFKVFRTLIRRREVPDLYDINIGLSALAEHRPVTAAKMIQVMLERGIQPDSVTFGTVIHHALAHGNMELVGNLLKQARTSNIQLSRQGLFSLTRATVAMEEGLGKSKVEHLRDALAVLEAMPEQGRLSSPDMGKFMVFAALREGEGTLAFKFWKLLLKFSAEWEDGEQVFIRRLLRKRILETRANYGAMKELRERPPYHAKK</sequence>
<proteinExistence type="predicted"/>
<name>A0A8H5HTT2_9AGAR</name>
<comment type="caution">
    <text evidence="3">The sequence shown here is derived from an EMBL/GenBank/DDBJ whole genome shotgun (WGS) entry which is preliminary data.</text>
</comment>
<gene>
    <name evidence="3" type="ORF">D9757_003434</name>
</gene>
<keyword evidence="1" id="KW-0677">Repeat</keyword>